<evidence type="ECO:0000256" key="18">
    <source>
        <dbReference type="SAM" id="MobiDB-lite"/>
    </source>
</evidence>
<dbReference type="EMBL" id="JADHEI010000033">
    <property type="protein sequence ID" value="MBF2735206.1"/>
    <property type="molecule type" value="Genomic_DNA"/>
</dbReference>
<dbReference type="AlphaFoldDB" id="A0A930Y2S6"/>
<evidence type="ECO:0000256" key="6">
    <source>
        <dbReference type="ARBA" id="ARBA00022490"/>
    </source>
</evidence>
<evidence type="ECO:0000259" key="19">
    <source>
        <dbReference type="PROSITE" id="PS50126"/>
    </source>
</evidence>
<evidence type="ECO:0000256" key="12">
    <source>
        <dbReference type="ARBA" id="ARBA00022730"/>
    </source>
</evidence>
<evidence type="ECO:0000256" key="9">
    <source>
        <dbReference type="ARBA" id="ARBA00022694"/>
    </source>
</evidence>
<dbReference type="Proteomes" id="UP000604381">
    <property type="component" value="Unassembled WGS sequence"/>
</dbReference>
<evidence type="ECO:0000313" key="20">
    <source>
        <dbReference type="EMBL" id="MBF2735206.1"/>
    </source>
</evidence>
<evidence type="ECO:0000256" key="15">
    <source>
        <dbReference type="ARBA" id="ARBA00022842"/>
    </source>
</evidence>
<comment type="subcellular location">
    <subcellularLocation>
        <location evidence="2">Cytoplasm</location>
    </subcellularLocation>
</comment>
<feature type="domain" description="S1 motif" evidence="19">
    <location>
        <begin position="39"/>
        <end position="116"/>
    </location>
</feature>
<evidence type="ECO:0000256" key="7">
    <source>
        <dbReference type="ARBA" id="ARBA00022519"/>
    </source>
</evidence>
<feature type="region of interest" description="Disordered" evidence="18">
    <location>
        <begin position="480"/>
        <end position="512"/>
    </location>
</feature>
<keyword evidence="16" id="KW-0694">RNA-binding</keyword>
<evidence type="ECO:0000256" key="17">
    <source>
        <dbReference type="ARBA" id="ARBA00023136"/>
    </source>
</evidence>
<feature type="region of interest" description="Disordered" evidence="18">
    <location>
        <begin position="531"/>
        <end position="555"/>
    </location>
</feature>
<keyword evidence="11" id="KW-0479">Metal-binding</keyword>
<dbReference type="GO" id="GO:0005737">
    <property type="term" value="C:cytoplasm"/>
    <property type="evidence" value="ECO:0007669"/>
    <property type="project" value="UniProtKB-SubCell"/>
</dbReference>
<dbReference type="GO" id="GO:0016787">
    <property type="term" value="F:hydrolase activity"/>
    <property type="evidence" value="ECO:0007669"/>
    <property type="project" value="UniProtKB-KW"/>
</dbReference>
<dbReference type="Gene3D" id="3.40.1260.20">
    <property type="entry name" value="Ribonuclease E, catalytic domain"/>
    <property type="match status" value="1"/>
</dbReference>
<evidence type="ECO:0000256" key="10">
    <source>
        <dbReference type="ARBA" id="ARBA00022722"/>
    </source>
</evidence>
<evidence type="ECO:0000256" key="1">
    <source>
        <dbReference type="ARBA" id="ARBA00001946"/>
    </source>
</evidence>
<feature type="region of interest" description="Disordered" evidence="18">
    <location>
        <begin position="573"/>
        <end position="682"/>
    </location>
</feature>
<keyword evidence="7" id="KW-0997">Cell inner membrane</keyword>
<feature type="compositionally biased region" description="Low complexity" evidence="18">
    <location>
        <begin position="578"/>
        <end position="587"/>
    </location>
</feature>
<accession>A0A930Y2S6</accession>
<dbReference type="InterPro" id="IPR004659">
    <property type="entry name" value="RNase_E/G"/>
</dbReference>
<keyword evidence="13" id="KW-0255">Endonuclease</keyword>
<dbReference type="SMART" id="SM00316">
    <property type="entry name" value="S1"/>
    <property type="match status" value="1"/>
</dbReference>
<dbReference type="GO" id="GO:0004540">
    <property type="term" value="F:RNA nuclease activity"/>
    <property type="evidence" value="ECO:0007669"/>
    <property type="project" value="InterPro"/>
</dbReference>
<keyword evidence="9" id="KW-0819">tRNA processing</keyword>
<evidence type="ECO:0000256" key="5">
    <source>
        <dbReference type="ARBA" id="ARBA00022475"/>
    </source>
</evidence>
<sequence>MRTIIISTANAEENRIAVLDNGILTDYLSVITGKEDRKLSIFAGVIEEVETSINACFVNIGDAGKKGFLQFADIAEECLPPGTEGSVAERIKPGMPILVQITKDSRSEKGPLLTTRIKLSSGNLILMPRERSPAKALSISANATPAERQRLNEAPELADLPAGHAAIVRSNGLDQPVEDLVRQKGNLLEFWGQINQVFAKADGKPMLIYENLNIVNICLTEYHSFATDEIICDHEGTLNEIKGSIEVMHAPMPASLRLVKPGEPVFDERAMRQIDSLLSRKVKLKSGGEIVIDTTEALVAIDINSKRSRSQKNIEDTALNTNIEAATEIALQLRLRNLAGIVVIDFIDMQSKDNQQTLLRHIEREFRKDRASITIGSISSFGLLEMTRQNIGRPLHEAHSSLCPHCSGSGRIPHASATALNVLDRIKETAFSRRPRVLYIELPLEPATYLLNEKREDLNQLRADNGMEVIIIPSPHLKGKDCNIRAEKQPRRGGGDYQQKSNGGNIVPDYLAGSGREEPAAAITNQKAMATMHEGGGNGGGAPQQPPAAAPADGAGVLTGITNFFSGLIKQKEDGEGEAPAAAAAGKPARRRSGNNVRRARSRGGRGGRGGGGGRSKEASASAGAAKNGGEGGGGRRRSRPPRPQPKKEASSGSTGGPAEASAAPASGSKPAGGEASDSSSS</sequence>
<dbReference type="GO" id="GO:0006364">
    <property type="term" value="P:rRNA processing"/>
    <property type="evidence" value="ECO:0007669"/>
    <property type="project" value="UniProtKB-KW"/>
</dbReference>
<dbReference type="PANTHER" id="PTHR30001:SF1">
    <property type="entry name" value="RIBONUCLEASE E_G-LIKE PROTEIN, CHLOROPLASTIC"/>
    <property type="match status" value="1"/>
</dbReference>
<dbReference type="NCBIfam" id="TIGR00757">
    <property type="entry name" value="RNaseEG"/>
    <property type="match status" value="1"/>
</dbReference>
<keyword evidence="5" id="KW-1003">Cell membrane</keyword>
<keyword evidence="6" id="KW-0963">Cytoplasm</keyword>
<dbReference type="InterPro" id="IPR019307">
    <property type="entry name" value="RNA-bd_AU-1/RNase_E/G"/>
</dbReference>
<feature type="compositionally biased region" description="Basic and acidic residues" evidence="18">
    <location>
        <begin position="480"/>
        <end position="494"/>
    </location>
</feature>
<evidence type="ECO:0000256" key="13">
    <source>
        <dbReference type="ARBA" id="ARBA00022759"/>
    </source>
</evidence>
<keyword evidence="21" id="KW-1185">Reference proteome</keyword>
<evidence type="ECO:0000256" key="8">
    <source>
        <dbReference type="ARBA" id="ARBA00022552"/>
    </source>
</evidence>
<dbReference type="GO" id="GO:0019843">
    <property type="term" value="F:rRNA binding"/>
    <property type="evidence" value="ECO:0007669"/>
    <property type="project" value="UniProtKB-KW"/>
</dbReference>
<evidence type="ECO:0000256" key="2">
    <source>
        <dbReference type="ARBA" id="ARBA00004496"/>
    </source>
</evidence>
<evidence type="ECO:0000256" key="14">
    <source>
        <dbReference type="ARBA" id="ARBA00022801"/>
    </source>
</evidence>
<dbReference type="InterPro" id="IPR012340">
    <property type="entry name" value="NA-bd_OB-fold"/>
</dbReference>
<dbReference type="Gene3D" id="2.40.50.140">
    <property type="entry name" value="Nucleic acid-binding proteins"/>
    <property type="match status" value="1"/>
</dbReference>
<keyword evidence="15" id="KW-0460">Magnesium</keyword>
<dbReference type="CDD" id="cd04453">
    <property type="entry name" value="S1_RNase_E"/>
    <property type="match status" value="1"/>
</dbReference>
<keyword evidence="14" id="KW-0378">Hydrolase</keyword>
<dbReference type="PANTHER" id="PTHR30001">
    <property type="entry name" value="RIBONUCLEASE"/>
    <property type="match status" value="1"/>
</dbReference>
<comment type="cofactor">
    <cofactor evidence="1">
        <name>Mg(2+)</name>
        <dbReference type="ChEBI" id="CHEBI:18420"/>
    </cofactor>
</comment>
<feature type="compositionally biased region" description="Basic residues" evidence="18">
    <location>
        <begin position="588"/>
        <end position="606"/>
    </location>
</feature>
<keyword evidence="12" id="KW-0699">rRNA-binding</keyword>
<reference evidence="20" key="1">
    <citation type="submission" date="2020-10" db="EMBL/GenBank/DDBJ databases">
        <title>An improved Amphimedon queenslandica hologenome assembly reveals how three proteobacterial symbionts can extend the metabolic phenotypic of their marine sponge host.</title>
        <authorList>
            <person name="Degnan B."/>
            <person name="Degnan S."/>
            <person name="Xiang X."/>
        </authorList>
    </citation>
    <scope>NUCLEOTIDE SEQUENCE</scope>
    <source>
        <strain evidence="20">AqS2</strain>
    </source>
</reference>
<gene>
    <name evidence="20" type="ORF">ISN26_03840</name>
</gene>
<dbReference type="GO" id="GO:0008033">
    <property type="term" value="P:tRNA processing"/>
    <property type="evidence" value="ECO:0007669"/>
    <property type="project" value="UniProtKB-KW"/>
</dbReference>
<comment type="similarity">
    <text evidence="3">Belongs to the RNase E/G family. RNase G subfamily.</text>
</comment>
<organism evidence="20 21">
    <name type="scientific">Candidatus Amphirhobacter heronislandensis</name>
    <dbReference type="NCBI Taxonomy" id="1732024"/>
    <lineage>
        <taxon>Bacteria</taxon>
        <taxon>Pseudomonadati</taxon>
        <taxon>Pseudomonadota</taxon>
        <taxon>Gammaproteobacteria</taxon>
        <taxon>Candidatus Tethybacterales</taxon>
        <taxon>Candidatus Tethybacteraceae</taxon>
        <taxon>Candidatus Amphirhobacter</taxon>
    </lineage>
</organism>
<evidence type="ECO:0000256" key="11">
    <source>
        <dbReference type="ARBA" id="ARBA00022723"/>
    </source>
</evidence>
<dbReference type="Pfam" id="PF10150">
    <property type="entry name" value="RNase_E_G"/>
    <property type="match status" value="1"/>
</dbReference>
<proteinExistence type="inferred from homology"/>
<feature type="compositionally biased region" description="Low complexity" evidence="18">
    <location>
        <begin position="651"/>
        <end position="682"/>
    </location>
</feature>
<name>A0A930Y2S6_9GAMM</name>
<dbReference type="InterPro" id="IPR003029">
    <property type="entry name" value="S1_domain"/>
</dbReference>
<dbReference type="Pfam" id="PF20833">
    <property type="entry name" value="RNase_E_G_Thio"/>
    <property type="match status" value="1"/>
</dbReference>
<comment type="caution">
    <text evidence="20">The sequence shown here is derived from an EMBL/GenBank/DDBJ whole genome shotgun (WGS) entry which is preliminary data.</text>
</comment>
<keyword evidence="17" id="KW-0472">Membrane</keyword>
<dbReference type="GO" id="GO:0004519">
    <property type="term" value="F:endonuclease activity"/>
    <property type="evidence" value="ECO:0007669"/>
    <property type="project" value="UniProtKB-KW"/>
</dbReference>
<evidence type="ECO:0000256" key="16">
    <source>
        <dbReference type="ARBA" id="ARBA00022884"/>
    </source>
</evidence>
<keyword evidence="8" id="KW-0698">rRNA processing</keyword>
<evidence type="ECO:0000256" key="4">
    <source>
        <dbReference type="ARBA" id="ARBA00017719"/>
    </source>
</evidence>
<keyword evidence="10" id="KW-0540">Nuclease</keyword>
<protein>
    <recommendedName>
        <fullName evidence="4">Ribonuclease G</fullName>
    </recommendedName>
</protein>
<dbReference type="InterPro" id="IPR048583">
    <property type="entry name" value="RNase_E_G_thioredoxin-like"/>
</dbReference>
<evidence type="ECO:0000313" key="21">
    <source>
        <dbReference type="Proteomes" id="UP000604381"/>
    </source>
</evidence>
<dbReference type="GO" id="GO:0046872">
    <property type="term" value="F:metal ion binding"/>
    <property type="evidence" value="ECO:0007669"/>
    <property type="project" value="UniProtKB-KW"/>
</dbReference>
<dbReference type="SUPFAM" id="SSF50249">
    <property type="entry name" value="Nucleic acid-binding proteins"/>
    <property type="match status" value="1"/>
</dbReference>
<dbReference type="PROSITE" id="PS50126">
    <property type="entry name" value="S1"/>
    <property type="match status" value="1"/>
</dbReference>
<evidence type="ECO:0000256" key="3">
    <source>
        <dbReference type="ARBA" id="ARBA00005663"/>
    </source>
</evidence>